<dbReference type="SUPFAM" id="SSF51101">
    <property type="entry name" value="Mannose-binding lectins"/>
    <property type="match status" value="1"/>
</dbReference>
<proteinExistence type="predicted"/>
<dbReference type="Proteomes" id="UP000237441">
    <property type="component" value="Unassembled WGS sequence"/>
</dbReference>
<dbReference type="Pfam" id="PF24539">
    <property type="entry name" value="DUF7600"/>
    <property type="match status" value="1"/>
</dbReference>
<dbReference type="InterPro" id="IPR036404">
    <property type="entry name" value="Jacalin-like_lectin_dom_sf"/>
</dbReference>
<evidence type="ECO:0000313" key="2">
    <source>
        <dbReference type="EMBL" id="PQK11575.1"/>
    </source>
</evidence>
<dbReference type="InterPro" id="IPR001810">
    <property type="entry name" value="F-box_dom"/>
</dbReference>
<dbReference type="Gene3D" id="2.100.10.30">
    <property type="entry name" value="Jacalin-like lectin domain"/>
    <property type="match status" value="1"/>
</dbReference>
<organism evidence="2 3">
    <name type="scientific">Beauveria bassiana</name>
    <name type="common">White muscardine disease fungus</name>
    <name type="synonym">Tritirachium shiotae</name>
    <dbReference type="NCBI Taxonomy" id="176275"/>
    <lineage>
        <taxon>Eukaryota</taxon>
        <taxon>Fungi</taxon>
        <taxon>Dikarya</taxon>
        <taxon>Ascomycota</taxon>
        <taxon>Pezizomycotina</taxon>
        <taxon>Sordariomycetes</taxon>
        <taxon>Hypocreomycetidae</taxon>
        <taxon>Hypocreales</taxon>
        <taxon>Cordycipitaceae</taxon>
        <taxon>Beauveria</taxon>
    </lineage>
</organism>
<dbReference type="Pfam" id="PF00646">
    <property type="entry name" value="F-box"/>
    <property type="match status" value="1"/>
</dbReference>
<dbReference type="InterPro" id="IPR001229">
    <property type="entry name" value="Jacalin-like_lectin_dom"/>
</dbReference>
<accession>A0A2S7Y627</accession>
<evidence type="ECO:0000259" key="1">
    <source>
        <dbReference type="PROSITE" id="PS50181"/>
    </source>
</evidence>
<name>A0A2S7Y627_BEABA</name>
<dbReference type="Gene3D" id="1.20.1280.50">
    <property type="match status" value="1"/>
</dbReference>
<protein>
    <recommendedName>
        <fullName evidence="1">F-box domain-containing protein</fullName>
    </recommendedName>
</protein>
<sequence>MVIRYGCVLCGIGIVGRPLSESEEWLREYRAVYRKGADAFVSGVAQYHDHPFWIVPVDPNLRWDTVLDPNGLVEIPVMSQPAVDGIHGFVLHDACWCLLQTAGGASAFSKERLVEVCQSLPFTVWFNGVSWGHDYGGRLKLDTKVWYPWKETFRALEYEELERLGFLEDPFRGSDLKLAPNGRFPASHASKDDASNFDASLEPRGRGDCFSRLPWELREMILIHLETKDALNLRQSSWSFQFLFSSLGFWRSRFEPDGERGFIFEARDEAVAHSIGALQSLYRSSTTHASSPPLMNRQRVWKLARQLLPLIRPPVMASSASDTLPDTGDLEGWISLSSSVFSPNSVANLELSSAPMHSTTTTEMQVPPGPVIIGIAMMNTGIWDYITGIRIIRKADGQEQFAGFAFDSGEVRYSVAALHGFNVAMGPHGVRALQIVGPRRDACSWIGRTEGVPISELLRVKKSVNRLRVTCDGYKITALSVYCDKTDSTTSCEPEDTNLRDTAVWYPKVPPEDLVLNDGSFTGLRPVSTTYQPISWIKFGGQRGKNLPHVKGVMIKFDNASLSGLQFVYDCDVPETGNAASESFGRCGPSKMEGASLFSIDGAAGERITSISVGLAVYENPDYPEHLRHGIIQYLTMSTNFDRTTSLGKKKDGFRMRNVDVASGTTITGFYGHFAWGDGLINLGVISEYLSHECIDSYRE</sequence>
<dbReference type="EMBL" id="JRHA01000003">
    <property type="protein sequence ID" value="PQK11575.1"/>
    <property type="molecule type" value="Genomic_DNA"/>
</dbReference>
<dbReference type="PROSITE" id="PS50181">
    <property type="entry name" value="FBOX"/>
    <property type="match status" value="1"/>
</dbReference>
<dbReference type="InterPro" id="IPR056021">
    <property type="entry name" value="DUF7600"/>
</dbReference>
<evidence type="ECO:0000313" key="3">
    <source>
        <dbReference type="Proteomes" id="UP000237441"/>
    </source>
</evidence>
<comment type="caution">
    <text evidence="2">The sequence shown here is derived from an EMBL/GenBank/DDBJ whole genome shotgun (WGS) entry which is preliminary data.</text>
</comment>
<dbReference type="SUPFAM" id="SSF81383">
    <property type="entry name" value="F-box domain"/>
    <property type="match status" value="1"/>
</dbReference>
<dbReference type="InterPro" id="IPR036047">
    <property type="entry name" value="F-box-like_dom_sf"/>
</dbReference>
<feature type="domain" description="F-box" evidence="1">
    <location>
        <begin position="207"/>
        <end position="253"/>
    </location>
</feature>
<dbReference type="AlphaFoldDB" id="A0A2S7Y627"/>
<dbReference type="OrthoDB" id="5273847at2759"/>
<gene>
    <name evidence="2" type="ORF">BB8028_0003g01990</name>
</gene>
<reference evidence="2 3" key="1">
    <citation type="submission" date="2016-07" db="EMBL/GenBank/DDBJ databases">
        <title>Comparative genomics of the entomopathogenic fungus Beauveria bassiana.</title>
        <authorList>
            <person name="Valero Jimenez C.A."/>
            <person name="Zwaan B.J."/>
            <person name="Van Kan J.A."/>
            <person name="Takken W."/>
            <person name="Debets A.J."/>
            <person name="Schoustra S.E."/>
            <person name="Koenraadt C.J."/>
        </authorList>
    </citation>
    <scope>NUCLEOTIDE SEQUENCE [LARGE SCALE GENOMIC DNA]</scope>
    <source>
        <strain evidence="2 3">ARSEF 8028</strain>
    </source>
</reference>
<dbReference type="Pfam" id="PF01419">
    <property type="entry name" value="Jacalin"/>
    <property type="match status" value="1"/>
</dbReference>